<comment type="subcellular location">
    <subcellularLocation>
        <location evidence="1">Membrane</location>
    </subcellularLocation>
</comment>
<keyword evidence="3" id="KW-0472">Membrane</keyword>
<dbReference type="Gene3D" id="3.30.450.50">
    <property type="entry name" value="Longin domain"/>
    <property type="match status" value="1"/>
</dbReference>
<dbReference type="CDD" id="cd14824">
    <property type="entry name" value="Longin"/>
    <property type="match status" value="1"/>
</dbReference>
<accession>A0A200QCL8</accession>
<feature type="region of interest" description="Disordered" evidence="4">
    <location>
        <begin position="134"/>
        <end position="172"/>
    </location>
</feature>
<reference evidence="6 7" key="1">
    <citation type="journal article" date="2017" name="Mol. Plant">
        <title>The Genome of Medicinal Plant Macleaya cordata Provides New Insights into Benzylisoquinoline Alkaloids Metabolism.</title>
        <authorList>
            <person name="Liu X."/>
            <person name="Liu Y."/>
            <person name="Huang P."/>
            <person name="Ma Y."/>
            <person name="Qing Z."/>
            <person name="Tang Q."/>
            <person name="Cao H."/>
            <person name="Cheng P."/>
            <person name="Zheng Y."/>
            <person name="Yuan Z."/>
            <person name="Zhou Y."/>
            <person name="Liu J."/>
            <person name="Tang Z."/>
            <person name="Zhuo Y."/>
            <person name="Zhang Y."/>
            <person name="Yu L."/>
            <person name="Huang J."/>
            <person name="Yang P."/>
            <person name="Peng Q."/>
            <person name="Zhang J."/>
            <person name="Jiang W."/>
            <person name="Zhang Z."/>
            <person name="Lin K."/>
            <person name="Ro D.K."/>
            <person name="Chen X."/>
            <person name="Xiong X."/>
            <person name="Shang Y."/>
            <person name="Huang S."/>
            <person name="Zeng J."/>
        </authorList>
    </citation>
    <scope>NUCLEOTIDE SEQUENCE [LARGE SCALE GENOMIC DNA]</scope>
    <source>
        <strain evidence="7">cv. BLH2017</strain>
        <tissue evidence="6">Root</tissue>
    </source>
</reference>
<evidence type="ECO:0000256" key="2">
    <source>
        <dbReference type="ARBA" id="ARBA00008025"/>
    </source>
</evidence>
<name>A0A200QCL8_MACCD</name>
<feature type="compositionally biased region" description="Basic and acidic residues" evidence="4">
    <location>
        <begin position="161"/>
        <end position="170"/>
    </location>
</feature>
<dbReference type="AlphaFoldDB" id="A0A200QCL8"/>
<keyword evidence="7" id="KW-1185">Reference proteome</keyword>
<dbReference type="InParanoid" id="A0A200QCL8"/>
<dbReference type="InterPro" id="IPR044783">
    <property type="entry name" value="PHYL"/>
</dbReference>
<dbReference type="PANTHER" id="PTHR47461">
    <property type="entry name" value="PHYTOLONGIN PHYL1.2"/>
    <property type="match status" value="1"/>
</dbReference>
<feature type="domain" description="Longin" evidence="5">
    <location>
        <begin position="7"/>
        <end position="119"/>
    </location>
</feature>
<dbReference type="OrthoDB" id="1918034at2759"/>
<comment type="similarity">
    <text evidence="2">Belongs to the synaptobrevin family.</text>
</comment>
<dbReference type="Proteomes" id="UP000195402">
    <property type="component" value="Unassembled WGS sequence"/>
</dbReference>
<dbReference type="GO" id="GO:0016020">
    <property type="term" value="C:membrane"/>
    <property type="evidence" value="ECO:0007669"/>
    <property type="project" value="UniProtKB-SubCell"/>
</dbReference>
<dbReference type="InterPro" id="IPR010908">
    <property type="entry name" value="Longin_dom"/>
</dbReference>
<evidence type="ECO:0000256" key="3">
    <source>
        <dbReference type="ARBA" id="ARBA00023136"/>
    </source>
</evidence>
<protein>
    <submittedName>
        <fullName evidence="6">Longin domain</fullName>
    </submittedName>
</protein>
<evidence type="ECO:0000256" key="1">
    <source>
        <dbReference type="ARBA" id="ARBA00004370"/>
    </source>
</evidence>
<dbReference type="SMART" id="SM01270">
    <property type="entry name" value="Longin"/>
    <property type="match status" value="1"/>
</dbReference>
<dbReference type="Pfam" id="PF13774">
    <property type="entry name" value="Longin"/>
    <property type="match status" value="1"/>
</dbReference>
<evidence type="ECO:0000259" key="5">
    <source>
        <dbReference type="PROSITE" id="PS50859"/>
    </source>
</evidence>
<comment type="caution">
    <text evidence="6">The sequence shown here is derived from an EMBL/GenBank/DDBJ whole genome shotgun (WGS) entry which is preliminary data.</text>
</comment>
<evidence type="ECO:0000313" key="7">
    <source>
        <dbReference type="Proteomes" id="UP000195402"/>
    </source>
</evidence>
<organism evidence="6 7">
    <name type="scientific">Macleaya cordata</name>
    <name type="common">Five-seeded plume-poppy</name>
    <name type="synonym">Bocconia cordata</name>
    <dbReference type="NCBI Taxonomy" id="56857"/>
    <lineage>
        <taxon>Eukaryota</taxon>
        <taxon>Viridiplantae</taxon>
        <taxon>Streptophyta</taxon>
        <taxon>Embryophyta</taxon>
        <taxon>Tracheophyta</taxon>
        <taxon>Spermatophyta</taxon>
        <taxon>Magnoliopsida</taxon>
        <taxon>Ranunculales</taxon>
        <taxon>Papaveraceae</taxon>
        <taxon>Papaveroideae</taxon>
        <taxon>Macleaya</taxon>
    </lineage>
</organism>
<feature type="compositionally biased region" description="Basic residues" evidence="4">
    <location>
        <begin position="149"/>
        <end position="160"/>
    </location>
</feature>
<dbReference type="PROSITE" id="PS50859">
    <property type="entry name" value="LONGIN"/>
    <property type="match status" value="1"/>
</dbReference>
<dbReference type="STRING" id="56857.A0A200QCL8"/>
<sequence length="232" mass="26600">MVSDQNLVLYACVSTGKTVLAEVSSSDRDLETLALQCLEKTPDFHISYSHTVRKRIYSFLMEDPFVYFAIADEEFGNSQSFQFLERAKHAFLKMLKTKSSERFENLTSHCFHEEFNPIFRCLMDSTFKSNSLQSSVMSSRNSRNDSHNSRKQSKNSKKKKTSDEMDERGSDIPIENTVDISGAVNQSREFSTSLLKNGSYIKNVGLNALLVKFIKQLDALKWMNWLAIEDRS</sequence>
<dbReference type="InterPro" id="IPR011012">
    <property type="entry name" value="Longin-like_dom_sf"/>
</dbReference>
<dbReference type="PANTHER" id="PTHR47461:SF3">
    <property type="entry name" value="PHYTOLONGIN PHYL2.2"/>
    <property type="match status" value="1"/>
</dbReference>
<dbReference type="OMA" id="WLAIEDR"/>
<proteinExistence type="inferred from homology"/>
<dbReference type="SUPFAM" id="SSF64356">
    <property type="entry name" value="SNARE-like"/>
    <property type="match status" value="1"/>
</dbReference>
<evidence type="ECO:0000313" key="6">
    <source>
        <dbReference type="EMBL" id="OVA08228.1"/>
    </source>
</evidence>
<gene>
    <name evidence="6" type="ORF">BVC80_1101g32</name>
</gene>
<dbReference type="EMBL" id="MVGT01002338">
    <property type="protein sequence ID" value="OVA08228.1"/>
    <property type="molecule type" value="Genomic_DNA"/>
</dbReference>
<evidence type="ECO:0000256" key="4">
    <source>
        <dbReference type="SAM" id="MobiDB-lite"/>
    </source>
</evidence>